<reference evidence="2 3" key="1">
    <citation type="journal article" date="2022" name="Nat. Plants">
        <title>Genomes of leafy and leafless Platanthera orchids illuminate the evolution of mycoheterotrophy.</title>
        <authorList>
            <person name="Li M.H."/>
            <person name="Liu K.W."/>
            <person name="Li Z."/>
            <person name="Lu H.C."/>
            <person name="Ye Q.L."/>
            <person name="Zhang D."/>
            <person name="Wang J.Y."/>
            <person name="Li Y.F."/>
            <person name="Zhong Z.M."/>
            <person name="Liu X."/>
            <person name="Yu X."/>
            <person name="Liu D.K."/>
            <person name="Tu X.D."/>
            <person name="Liu B."/>
            <person name="Hao Y."/>
            <person name="Liao X.Y."/>
            <person name="Jiang Y.T."/>
            <person name="Sun W.H."/>
            <person name="Chen J."/>
            <person name="Chen Y.Q."/>
            <person name="Ai Y."/>
            <person name="Zhai J.W."/>
            <person name="Wu S.S."/>
            <person name="Zhou Z."/>
            <person name="Hsiao Y.Y."/>
            <person name="Wu W.L."/>
            <person name="Chen Y.Y."/>
            <person name="Lin Y.F."/>
            <person name="Hsu J.L."/>
            <person name="Li C.Y."/>
            <person name="Wang Z.W."/>
            <person name="Zhao X."/>
            <person name="Zhong W.Y."/>
            <person name="Ma X.K."/>
            <person name="Ma L."/>
            <person name="Huang J."/>
            <person name="Chen G.Z."/>
            <person name="Huang M.Z."/>
            <person name="Huang L."/>
            <person name="Peng D.H."/>
            <person name="Luo Y.B."/>
            <person name="Zou S.Q."/>
            <person name="Chen S.P."/>
            <person name="Lan S."/>
            <person name="Tsai W.C."/>
            <person name="Van de Peer Y."/>
            <person name="Liu Z.J."/>
        </authorList>
    </citation>
    <scope>NUCLEOTIDE SEQUENCE [LARGE SCALE GENOMIC DNA]</scope>
    <source>
        <strain evidence="2">Lor287</strain>
    </source>
</reference>
<evidence type="ECO:0000313" key="2">
    <source>
        <dbReference type="EMBL" id="KAK8921954.1"/>
    </source>
</evidence>
<organism evidence="2 3">
    <name type="scientific">Platanthera zijinensis</name>
    <dbReference type="NCBI Taxonomy" id="2320716"/>
    <lineage>
        <taxon>Eukaryota</taxon>
        <taxon>Viridiplantae</taxon>
        <taxon>Streptophyta</taxon>
        <taxon>Embryophyta</taxon>
        <taxon>Tracheophyta</taxon>
        <taxon>Spermatophyta</taxon>
        <taxon>Magnoliopsida</taxon>
        <taxon>Liliopsida</taxon>
        <taxon>Asparagales</taxon>
        <taxon>Orchidaceae</taxon>
        <taxon>Orchidoideae</taxon>
        <taxon>Orchideae</taxon>
        <taxon>Orchidinae</taxon>
        <taxon>Platanthera</taxon>
    </lineage>
</organism>
<dbReference type="EMBL" id="JBBWWQ010000018">
    <property type="protein sequence ID" value="KAK8921954.1"/>
    <property type="molecule type" value="Genomic_DNA"/>
</dbReference>
<sequence>MELERCQGAGRSPPRLSTAEVGNVPQARLRRGRAQVRASPGAGAPRRGRA</sequence>
<gene>
    <name evidence="2" type="ORF">KSP39_PZI020375</name>
</gene>
<accession>A0AAP0FXU6</accession>
<comment type="caution">
    <text evidence="2">The sequence shown here is derived from an EMBL/GenBank/DDBJ whole genome shotgun (WGS) entry which is preliminary data.</text>
</comment>
<name>A0AAP0FXU6_9ASPA</name>
<dbReference type="Proteomes" id="UP001418222">
    <property type="component" value="Unassembled WGS sequence"/>
</dbReference>
<evidence type="ECO:0000256" key="1">
    <source>
        <dbReference type="SAM" id="MobiDB-lite"/>
    </source>
</evidence>
<keyword evidence="3" id="KW-1185">Reference proteome</keyword>
<feature type="region of interest" description="Disordered" evidence="1">
    <location>
        <begin position="1"/>
        <end position="50"/>
    </location>
</feature>
<proteinExistence type="predicted"/>
<dbReference type="AlphaFoldDB" id="A0AAP0FXU6"/>
<evidence type="ECO:0000313" key="3">
    <source>
        <dbReference type="Proteomes" id="UP001418222"/>
    </source>
</evidence>
<protein>
    <submittedName>
        <fullName evidence="2">Uncharacterized protein</fullName>
    </submittedName>
</protein>